<dbReference type="InterPro" id="IPR029062">
    <property type="entry name" value="Class_I_gatase-like"/>
</dbReference>
<dbReference type="OrthoDB" id="7365442at2"/>
<gene>
    <name evidence="2" type="primary">guaA_2</name>
    <name evidence="2" type="ORF">OCA8868_01526</name>
</gene>
<dbReference type="PANTHER" id="PTHR42695:SF5">
    <property type="entry name" value="GLUTAMINE AMIDOTRANSFERASE YLR126C-RELATED"/>
    <property type="match status" value="1"/>
</dbReference>
<sequence length="225" mass="24634">MKIGILQTGHSPDELRPVMGDYSNLFEQLLANQGFTFETFNVVDGVFPDTPDRCEGWLITGSKHGAYEDHPWIAPLEALIRDIYAKEVPLVGVCFGHQIIAQALGGKVEKFKDGWAVGRQTYDWNGETISLNAWHQDQVVQRPADATPIACNDFCENAALVYGKRAFTVQAHPEFEAEFIDGLIRTRGGAVPADLIGAARADLEGDVNNDRLAAQISAFFKGVAA</sequence>
<dbReference type="InterPro" id="IPR017926">
    <property type="entry name" value="GATASE"/>
</dbReference>
<dbReference type="EMBL" id="FXYD01000002">
    <property type="protein sequence ID" value="SMX37672.1"/>
    <property type="molecule type" value="Genomic_DNA"/>
</dbReference>
<reference evidence="3" key="1">
    <citation type="submission" date="2017-05" db="EMBL/GenBank/DDBJ databases">
        <authorList>
            <person name="Rodrigo-Torres L."/>
            <person name="Arahal R. D."/>
            <person name="Lucena T."/>
        </authorList>
    </citation>
    <scope>NUCLEOTIDE SEQUENCE [LARGE SCALE GENOMIC DNA]</scope>
    <source>
        <strain evidence="3">CECT 8868</strain>
    </source>
</reference>
<dbReference type="AlphaFoldDB" id="A0A238K6E4"/>
<dbReference type="PROSITE" id="PS51273">
    <property type="entry name" value="GATASE_TYPE_1"/>
    <property type="match status" value="1"/>
</dbReference>
<dbReference type="Proteomes" id="UP000203464">
    <property type="component" value="Unassembled WGS sequence"/>
</dbReference>
<dbReference type="GO" id="GO:0005829">
    <property type="term" value="C:cytosol"/>
    <property type="evidence" value="ECO:0007669"/>
    <property type="project" value="TreeGrafter"/>
</dbReference>
<proteinExistence type="predicted"/>
<dbReference type="Pfam" id="PF00117">
    <property type="entry name" value="GATase"/>
    <property type="match status" value="1"/>
</dbReference>
<evidence type="ECO:0000259" key="1">
    <source>
        <dbReference type="Pfam" id="PF00117"/>
    </source>
</evidence>
<accession>A0A238K6E4</accession>
<dbReference type="EC" id="6.3.5.2" evidence="2"/>
<dbReference type="InterPro" id="IPR044992">
    <property type="entry name" value="ChyE-like"/>
</dbReference>
<organism evidence="2 3">
    <name type="scientific">Octadecabacter ascidiaceicola</name>
    <dbReference type="NCBI Taxonomy" id="1655543"/>
    <lineage>
        <taxon>Bacteria</taxon>
        <taxon>Pseudomonadati</taxon>
        <taxon>Pseudomonadota</taxon>
        <taxon>Alphaproteobacteria</taxon>
        <taxon>Rhodobacterales</taxon>
        <taxon>Roseobacteraceae</taxon>
        <taxon>Octadecabacter</taxon>
    </lineage>
</organism>
<dbReference type="CDD" id="cd01741">
    <property type="entry name" value="GATase1_1"/>
    <property type="match status" value="1"/>
</dbReference>
<dbReference type="RefSeq" id="WP_093995937.1">
    <property type="nucleotide sequence ID" value="NZ_FXYD01000002.1"/>
</dbReference>
<dbReference type="Gene3D" id="3.40.50.880">
    <property type="match status" value="1"/>
</dbReference>
<dbReference type="PANTHER" id="PTHR42695">
    <property type="entry name" value="GLUTAMINE AMIDOTRANSFERASE YLR126C-RELATED"/>
    <property type="match status" value="1"/>
</dbReference>
<name>A0A238K6E4_9RHOB</name>
<dbReference type="SUPFAM" id="SSF52317">
    <property type="entry name" value="Class I glutamine amidotransferase-like"/>
    <property type="match status" value="1"/>
</dbReference>
<protein>
    <submittedName>
        <fullName evidence="2">GMP synthase [glutamine-hydrolyzing]</fullName>
        <ecNumber evidence="2">6.3.5.2</ecNumber>
    </submittedName>
</protein>
<keyword evidence="3" id="KW-1185">Reference proteome</keyword>
<feature type="domain" description="Glutamine amidotransferase" evidence="1">
    <location>
        <begin position="77"/>
        <end position="176"/>
    </location>
</feature>
<keyword evidence="2" id="KW-0436">Ligase</keyword>
<evidence type="ECO:0000313" key="2">
    <source>
        <dbReference type="EMBL" id="SMX37672.1"/>
    </source>
</evidence>
<dbReference type="GO" id="GO:0003922">
    <property type="term" value="F:GMP synthase (glutamine-hydrolyzing) activity"/>
    <property type="evidence" value="ECO:0007669"/>
    <property type="project" value="UniProtKB-EC"/>
</dbReference>
<evidence type="ECO:0000313" key="3">
    <source>
        <dbReference type="Proteomes" id="UP000203464"/>
    </source>
</evidence>